<dbReference type="Pfam" id="PF12680">
    <property type="entry name" value="SnoaL_2"/>
    <property type="match status" value="1"/>
</dbReference>
<reference evidence="2 3" key="1">
    <citation type="submission" date="2017-05" db="EMBL/GenBank/DDBJ databases">
        <authorList>
            <person name="Varghese N."/>
            <person name="Submissions S."/>
        </authorList>
    </citation>
    <scope>NUCLEOTIDE SEQUENCE [LARGE SCALE GENOMIC DNA]</scope>
    <source>
        <strain evidence="2 3">DSM 26001</strain>
    </source>
</reference>
<evidence type="ECO:0000313" key="2">
    <source>
        <dbReference type="EMBL" id="SMP60764.1"/>
    </source>
</evidence>
<keyword evidence="3" id="KW-1185">Reference proteome</keyword>
<proteinExistence type="predicted"/>
<dbReference type="Gene3D" id="3.10.450.50">
    <property type="match status" value="1"/>
</dbReference>
<organism evidence="2 3">
    <name type="scientific">Noviherbaspirillum suwonense</name>
    <dbReference type="NCBI Taxonomy" id="1224511"/>
    <lineage>
        <taxon>Bacteria</taxon>
        <taxon>Pseudomonadati</taxon>
        <taxon>Pseudomonadota</taxon>
        <taxon>Betaproteobacteria</taxon>
        <taxon>Burkholderiales</taxon>
        <taxon>Oxalobacteraceae</taxon>
        <taxon>Noviherbaspirillum</taxon>
    </lineage>
</organism>
<dbReference type="SUPFAM" id="SSF54427">
    <property type="entry name" value="NTF2-like"/>
    <property type="match status" value="1"/>
</dbReference>
<evidence type="ECO:0000313" key="3">
    <source>
        <dbReference type="Proteomes" id="UP001158049"/>
    </source>
</evidence>
<evidence type="ECO:0000259" key="1">
    <source>
        <dbReference type="Pfam" id="PF12680"/>
    </source>
</evidence>
<name>A0ABY1QA19_9BURK</name>
<dbReference type="Proteomes" id="UP001158049">
    <property type="component" value="Unassembled WGS sequence"/>
</dbReference>
<comment type="caution">
    <text evidence="2">The sequence shown here is derived from an EMBL/GenBank/DDBJ whole genome shotgun (WGS) entry which is preliminary data.</text>
</comment>
<accession>A0ABY1QA19</accession>
<feature type="domain" description="SnoaL-like" evidence="1">
    <location>
        <begin position="8"/>
        <end position="97"/>
    </location>
</feature>
<sequence>MLNLPVPVAAYLSAANANDPLALRACFTADAIIQDEGKEYHGVEAIVAWKEKTDVLYSPTIEAQRVEGDPPNYCLHALVSGNFPGSPATLAYRFVLRGDRIAALEIGI</sequence>
<dbReference type="InterPro" id="IPR032710">
    <property type="entry name" value="NTF2-like_dom_sf"/>
</dbReference>
<gene>
    <name evidence="2" type="ORF">SAMN06295970_10750</name>
</gene>
<dbReference type="InterPro" id="IPR037401">
    <property type="entry name" value="SnoaL-like"/>
</dbReference>
<dbReference type="RefSeq" id="WP_283442377.1">
    <property type="nucleotide sequence ID" value="NZ_FXUL01000007.1"/>
</dbReference>
<dbReference type="EMBL" id="FXUL01000007">
    <property type="protein sequence ID" value="SMP60764.1"/>
    <property type="molecule type" value="Genomic_DNA"/>
</dbReference>
<protein>
    <submittedName>
        <fullName evidence="2">SnoaL-like domain-containing protein</fullName>
    </submittedName>
</protein>